<organism evidence="1 2">
    <name type="scientific">Cordylochernes scorpioides</name>
    <dbReference type="NCBI Taxonomy" id="51811"/>
    <lineage>
        <taxon>Eukaryota</taxon>
        <taxon>Metazoa</taxon>
        <taxon>Ecdysozoa</taxon>
        <taxon>Arthropoda</taxon>
        <taxon>Chelicerata</taxon>
        <taxon>Arachnida</taxon>
        <taxon>Pseudoscorpiones</taxon>
        <taxon>Cheliferoidea</taxon>
        <taxon>Chernetidae</taxon>
        <taxon>Cordylochernes</taxon>
    </lineage>
</organism>
<gene>
    <name evidence="1" type="ORF">LAZ67_3005196</name>
</gene>
<evidence type="ECO:0000313" key="1">
    <source>
        <dbReference type="EMBL" id="UYV65710.1"/>
    </source>
</evidence>
<keyword evidence="2" id="KW-1185">Reference proteome</keyword>
<accession>A0ABY6KAH8</accession>
<dbReference type="EMBL" id="CP092865">
    <property type="protein sequence ID" value="UYV65710.1"/>
    <property type="molecule type" value="Genomic_DNA"/>
</dbReference>
<protein>
    <submittedName>
        <fullName evidence="1">Uncharacterized protein</fullName>
    </submittedName>
</protein>
<evidence type="ECO:0000313" key="2">
    <source>
        <dbReference type="Proteomes" id="UP001235939"/>
    </source>
</evidence>
<reference evidence="1 2" key="1">
    <citation type="submission" date="2022-01" db="EMBL/GenBank/DDBJ databases">
        <title>A chromosomal length assembly of Cordylochernes scorpioides.</title>
        <authorList>
            <person name="Zeh D."/>
            <person name="Zeh J."/>
        </authorList>
    </citation>
    <scope>NUCLEOTIDE SEQUENCE [LARGE SCALE GENOMIC DNA]</scope>
    <source>
        <strain evidence="1">IN4F17</strain>
        <tissue evidence="1">Whole Body</tissue>
    </source>
</reference>
<dbReference type="Proteomes" id="UP001235939">
    <property type="component" value="Chromosome 03"/>
</dbReference>
<proteinExistence type="predicted"/>
<sequence length="120" mass="13755">MDKAIEIARQTRCENAAENTGQMTLYKIQIFTLSKSKTREKDILITLSRKKLASQVAVETCIKQEKLMQINSHSAIDPLTDFPELFSSFGKLNKPYTIEFKYLTKPYAIQTPKDSISFDE</sequence>
<name>A0ABY6KAH8_9ARAC</name>